<dbReference type="Gene3D" id="3.10.100.10">
    <property type="entry name" value="Mannose-Binding Protein A, subunit A"/>
    <property type="match status" value="1"/>
</dbReference>
<protein>
    <submittedName>
        <fullName evidence="4">C-type lectin domain-containing protein</fullName>
    </submittedName>
</protein>
<proteinExistence type="predicted"/>
<dbReference type="eggNOG" id="KOG4297">
    <property type="taxonomic scope" value="Eukaryota"/>
</dbReference>
<dbReference type="InterPro" id="IPR016186">
    <property type="entry name" value="C-type_lectin-like/link_sf"/>
</dbReference>
<name>A0A1I7TF33_9PELO</name>
<accession>A0A1I7TF33</accession>
<dbReference type="InterPro" id="IPR001304">
    <property type="entry name" value="C-type_lectin-like"/>
</dbReference>
<organism evidence="3 4">
    <name type="scientific">Caenorhabditis tropicalis</name>
    <dbReference type="NCBI Taxonomy" id="1561998"/>
    <lineage>
        <taxon>Eukaryota</taxon>
        <taxon>Metazoa</taxon>
        <taxon>Ecdysozoa</taxon>
        <taxon>Nematoda</taxon>
        <taxon>Chromadorea</taxon>
        <taxon>Rhabditida</taxon>
        <taxon>Rhabditina</taxon>
        <taxon>Rhabditomorpha</taxon>
        <taxon>Rhabditoidea</taxon>
        <taxon>Rhabditidae</taxon>
        <taxon>Peloderinae</taxon>
        <taxon>Caenorhabditis</taxon>
    </lineage>
</organism>
<evidence type="ECO:0000256" key="1">
    <source>
        <dbReference type="SAM" id="MobiDB-lite"/>
    </source>
</evidence>
<feature type="compositionally biased region" description="Basic and acidic residues" evidence="1">
    <location>
        <begin position="15"/>
        <end position="25"/>
    </location>
</feature>
<dbReference type="SMART" id="SM00034">
    <property type="entry name" value="CLECT"/>
    <property type="match status" value="1"/>
</dbReference>
<sequence length="204" mass="22486">MAYAYDTSSCESEEDGAHHHGGGRGENRGCPANWIRLDRGTYGWCVRVFTGSYSQAESENRCRTQGATLSGLQNQQEAFTITKAALPLISRPSGSIRIGLTRTPTCLKSRLSHVCTTMNSFYWTDGATTGTNGLLWNNNQPDNSLGVTQNCAVLLAAHTPTVVDAYRWEADRIDDVTCNYENPERPDHVMRGIRGFVCGKRATF</sequence>
<dbReference type="PANTHER" id="PTHR23124">
    <property type="entry name" value="C-TYPE LECTIN DOMAIN-CONTAINING PROTEIN-RELATED-RELATED"/>
    <property type="match status" value="1"/>
</dbReference>
<dbReference type="InterPro" id="IPR016187">
    <property type="entry name" value="CTDL_fold"/>
</dbReference>
<dbReference type="Proteomes" id="UP000095282">
    <property type="component" value="Unplaced"/>
</dbReference>
<evidence type="ECO:0000313" key="3">
    <source>
        <dbReference type="Proteomes" id="UP000095282"/>
    </source>
</evidence>
<dbReference type="CDD" id="cd00037">
    <property type="entry name" value="CLECT"/>
    <property type="match status" value="1"/>
</dbReference>
<feature type="compositionally biased region" description="Polar residues" evidence="1">
    <location>
        <begin position="1"/>
        <end position="10"/>
    </location>
</feature>
<feature type="region of interest" description="Disordered" evidence="1">
    <location>
        <begin position="1"/>
        <end position="25"/>
    </location>
</feature>
<dbReference type="AlphaFoldDB" id="A0A1I7TF33"/>
<keyword evidence="3" id="KW-1185">Reference proteome</keyword>
<dbReference type="PANTHER" id="PTHR23124:SF129">
    <property type="entry name" value="C-TYPE LECTIN DOMAIN-CONTAINING PROTEIN"/>
    <property type="match status" value="1"/>
</dbReference>
<dbReference type="STRING" id="1561998.A0A1I7TF33"/>
<dbReference type="PROSITE" id="PS50041">
    <property type="entry name" value="C_TYPE_LECTIN_2"/>
    <property type="match status" value="1"/>
</dbReference>
<reference evidence="4" key="1">
    <citation type="submission" date="2016-11" db="UniProtKB">
        <authorList>
            <consortium name="WormBaseParasite"/>
        </authorList>
    </citation>
    <scope>IDENTIFICATION</scope>
</reference>
<feature type="domain" description="C-type lectin" evidence="2">
    <location>
        <begin position="41"/>
        <end position="169"/>
    </location>
</feature>
<dbReference type="WBParaSite" id="Csp11.Scaffold597.g5319.t1">
    <property type="protein sequence ID" value="Csp11.Scaffold597.g5319.t1"/>
    <property type="gene ID" value="Csp11.Scaffold597.g5319"/>
</dbReference>
<dbReference type="SUPFAM" id="SSF56436">
    <property type="entry name" value="C-type lectin-like"/>
    <property type="match status" value="1"/>
</dbReference>
<evidence type="ECO:0000259" key="2">
    <source>
        <dbReference type="PROSITE" id="PS50041"/>
    </source>
</evidence>
<evidence type="ECO:0000313" key="4">
    <source>
        <dbReference type="WBParaSite" id="Csp11.Scaffold597.g5319.t1"/>
    </source>
</evidence>